<dbReference type="Gene3D" id="3.80.10.10">
    <property type="entry name" value="Ribonuclease Inhibitor"/>
    <property type="match status" value="1"/>
</dbReference>
<evidence type="ECO:0000313" key="2">
    <source>
        <dbReference type="Proteomes" id="UP001212997"/>
    </source>
</evidence>
<dbReference type="EMBL" id="JANAWD010000170">
    <property type="protein sequence ID" value="KAJ3484938.1"/>
    <property type="molecule type" value="Genomic_DNA"/>
</dbReference>
<evidence type="ECO:0008006" key="3">
    <source>
        <dbReference type="Google" id="ProtNLM"/>
    </source>
</evidence>
<comment type="caution">
    <text evidence="1">The sequence shown here is derived from an EMBL/GenBank/DDBJ whole genome shotgun (WGS) entry which is preliminary data.</text>
</comment>
<protein>
    <recommendedName>
        <fullName evidence="3">F-box domain-containing protein</fullName>
    </recommendedName>
</protein>
<dbReference type="Proteomes" id="UP001212997">
    <property type="component" value="Unassembled WGS sequence"/>
</dbReference>
<dbReference type="SUPFAM" id="SSF52047">
    <property type="entry name" value="RNI-like"/>
    <property type="match status" value="1"/>
</dbReference>
<accession>A0AAD5V398</accession>
<reference evidence="1" key="1">
    <citation type="submission" date="2022-07" db="EMBL/GenBank/DDBJ databases">
        <title>Genome Sequence of Physisporinus lineatus.</title>
        <authorList>
            <person name="Buettner E."/>
        </authorList>
    </citation>
    <scope>NUCLEOTIDE SEQUENCE</scope>
    <source>
        <strain evidence="1">VT162</strain>
    </source>
</reference>
<name>A0AAD5V398_9APHY</name>
<dbReference type="InterPro" id="IPR032675">
    <property type="entry name" value="LRR_dom_sf"/>
</dbReference>
<organism evidence="1 2">
    <name type="scientific">Meripilus lineatus</name>
    <dbReference type="NCBI Taxonomy" id="2056292"/>
    <lineage>
        <taxon>Eukaryota</taxon>
        <taxon>Fungi</taxon>
        <taxon>Dikarya</taxon>
        <taxon>Basidiomycota</taxon>
        <taxon>Agaricomycotina</taxon>
        <taxon>Agaricomycetes</taxon>
        <taxon>Polyporales</taxon>
        <taxon>Meripilaceae</taxon>
        <taxon>Meripilus</taxon>
    </lineage>
</organism>
<proteinExistence type="predicted"/>
<dbReference type="AlphaFoldDB" id="A0AAD5V398"/>
<gene>
    <name evidence="1" type="ORF">NLI96_g5288</name>
</gene>
<evidence type="ECO:0000313" key="1">
    <source>
        <dbReference type="EMBL" id="KAJ3484938.1"/>
    </source>
</evidence>
<sequence>MADSTSTTHRVVSQSMISRAQFCLELPDITTFIVQEIYDSAEVLRPDRKDLVAFACICRSTVDPAMRVLWHHQTVLDNLIRTLPADAWKKEWVGRVEQVFGERRGSEDDIGREIVSTQARLLHHQREVISLKRPLSSFDWHRFDYYAAFIKSLGSSQIGRSSMEWSPQVSLALQHRRSCLGSPLLPNLKEFSWCGDVKPDAIFSVAIFLPPTLKHIFINPERNMLWTQAFLSYFPQASPGVENISIGRFGRTNPVDIRPVLGCFHLRSLSISGVRVSNVESALKLAGLPHLEDLTLFFIHRSASTDPSPHQSNPSIFRRVKSLSCNGSPEFLHASRFPVLQSFSTEEEFRIRDSLNALWKHCSPDILCKLSIDFTSTEHFTWSLTMEDIRNTFNFRRLEQVTFVTPRWIWNDQALKLMASAWSGLRKLTIQPLSTRNEDSVGFPLLGLIHLVKCCPQLMFLSIRISERNPPISLSDLPEDGPSNHHIESIWFSGAIMEQSQYGTVAAFLSCLFPNLRQLIVSPTDPGFDGWKSIEGLLENFAAVRAYPRRG</sequence>
<keyword evidence="2" id="KW-1185">Reference proteome</keyword>